<dbReference type="InterPro" id="IPR019734">
    <property type="entry name" value="TPR_rpt"/>
</dbReference>
<feature type="compositionally biased region" description="Acidic residues" evidence="2">
    <location>
        <begin position="313"/>
        <end position="322"/>
    </location>
</feature>
<dbReference type="InterPro" id="IPR008978">
    <property type="entry name" value="HSP20-like_chaperone"/>
</dbReference>
<dbReference type="Gene3D" id="2.60.40.790">
    <property type="match status" value="1"/>
</dbReference>
<dbReference type="CDD" id="cd06466">
    <property type="entry name" value="p23_CS_SGT1_like"/>
    <property type="match status" value="1"/>
</dbReference>
<keyword evidence="6" id="KW-1185">Reference proteome</keyword>
<organism evidence="5 6">
    <name type="scientific">Peltaster fructicola</name>
    <dbReference type="NCBI Taxonomy" id="286661"/>
    <lineage>
        <taxon>Eukaryota</taxon>
        <taxon>Fungi</taxon>
        <taxon>Dikarya</taxon>
        <taxon>Ascomycota</taxon>
        <taxon>Pezizomycotina</taxon>
        <taxon>Dothideomycetes</taxon>
        <taxon>Dothideomycetes incertae sedis</taxon>
        <taxon>Peltaster</taxon>
    </lineage>
</organism>
<name>A0A6H0Y4L4_9PEZI</name>
<dbReference type="Proteomes" id="UP000503462">
    <property type="component" value="Chromosome 5"/>
</dbReference>
<evidence type="ECO:0000259" key="3">
    <source>
        <dbReference type="PROSITE" id="PS51048"/>
    </source>
</evidence>
<feature type="domain" description="CS" evidence="4">
    <location>
        <begin position="175"/>
        <end position="266"/>
    </location>
</feature>
<accession>A0A6H0Y4L4</accession>
<evidence type="ECO:0000313" key="6">
    <source>
        <dbReference type="Proteomes" id="UP000503462"/>
    </source>
</evidence>
<dbReference type="Pfam" id="PF04969">
    <property type="entry name" value="CS"/>
    <property type="match status" value="1"/>
</dbReference>
<evidence type="ECO:0000256" key="1">
    <source>
        <dbReference type="ARBA" id="ARBA00008509"/>
    </source>
</evidence>
<dbReference type="PANTHER" id="PTHR45862">
    <property type="entry name" value="PROTEIN SGT1 HOMOLOG"/>
    <property type="match status" value="1"/>
</dbReference>
<gene>
    <name evidence="5" type="ORF">AMS68_007471</name>
</gene>
<dbReference type="AlphaFoldDB" id="A0A6H0Y4L4"/>
<evidence type="ECO:0000256" key="2">
    <source>
        <dbReference type="SAM" id="MobiDB-lite"/>
    </source>
</evidence>
<feature type="region of interest" description="Disordered" evidence="2">
    <location>
        <begin position="291"/>
        <end position="325"/>
    </location>
</feature>
<evidence type="ECO:0000259" key="4">
    <source>
        <dbReference type="PROSITE" id="PS51203"/>
    </source>
</evidence>
<dbReference type="SUPFAM" id="SSF48452">
    <property type="entry name" value="TPR-like"/>
    <property type="match status" value="1"/>
</dbReference>
<dbReference type="SUPFAM" id="SSF49764">
    <property type="entry name" value="HSP20-like chaperones"/>
    <property type="match status" value="1"/>
</dbReference>
<feature type="domain" description="SGS" evidence="3">
    <location>
        <begin position="293"/>
        <end position="382"/>
    </location>
</feature>
<protein>
    <recommendedName>
        <fullName evidence="7">SGS-domain-containing protein</fullName>
    </recommendedName>
</protein>
<dbReference type="InterPro" id="IPR011990">
    <property type="entry name" value="TPR-like_helical_dom_sf"/>
</dbReference>
<dbReference type="OrthoDB" id="1898560at2759"/>
<dbReference type="GO" id="GO:0051087">
    <property type="term" value="F:protein-folding chaperone binding"/>
    <property type="evidence" value="ECO:0007669"/>
    <property type="project" value="InterPro"/>
</dbReference>
<feature type="region of interest" description="Disordered" evidence="2">
    <location>
        <begin position="149"/>
        <end position="173"/>
    </location>
</feature>
<dbReference type="Pfam" id="PF05002">
    <property type="entry name" value="SGS"/>
    <property type="match status" value="1"/>
</dbReference>
<dbReference type="Gene3D" id="1.25.40.10">
    <property type="entry name" value="Tetratricopeptide repeat domain"/>
    <property type="match status" value="1"/>
</dbReference>
<dbReference type="InterPro" id="IPR007052">
    <property type="entry name" value="CS_dom"/>
</dbReference>
<sequence>MATQAAQGKQLLAESKYVEAIEKFTAALTTSPTSPDYLIQRSTAHQRNKQFSEALSDAEAALLHAHTRAKRELIVQAQLRRGIALYMLERYGDAKFALELVKSKDKDEKSVALWLNKAESKMSSLGADDEKSKVTIKEMPDPSVIAAVQAADKESVSSKKSAPPSASEPPKATPMEKIRHEWYQNNNSVFFTLLARGAPQDNTTVDITEHALSISFPSATGSTFDFTIDPLYAPVDPTKSTFRVLASKLEVTLIKATPGQKWSALEGSEPIADQPTEDKPAIPQAVLTAKAPAYPTSSKTGPKNWDKLAGDELGNDEDGDGDDASKFFKQLYKGASPETQRAMMKSYTESNGTALSTDWNDVGKRRIETIPPDGMEAKNWEK</sequence>
<evidence type="ECO:0000313" key="5">
    <source>
        <dbReference type="EMBL" id="QIX01954.1"/>
    </source>
</evidence>
<dbReference type="PROSITE" id="PS51048">
    <property type="entry name" value="SGS"/>
    <property type="match status" value="1"/>
</dbReference>
<feature type="compositionally biased region" description="Low complexity" evidence="2">
    <location>
        <begin position="158"/>
        <end position="170"/>
    </location>
</feature>
<comment type="similarity">
    <text evidence="1">Belongs to the SGT1 family.</text>
</comment>
<dbReference type="PROSITE" id="PS51203">
    <property type="entry name" value="CS"/>
    <property type="match status" value="1"/>
</dbReference>
<dbReference type="InterPro" id="IPR007699">
    <property type="entry name" value="SGS_dom"/>
</dbReference>
<evidence type="ECO:0008006" key="7">
    <source>
        <dbReference type="Google" id="ProtNLM"/>
    </source>
</evidence>
<dbReference type="EMBL" id="CP051143">
    <property type="protein sequence ID" value="QIX01954.1"/>
    <property type="molecule type" value="Genomic_DNA"/>
</dbReference>
<dbReference type="InterPro" id="IPR044563">
    <property type="entry name" value="Sgt1-like"/>
</dbReference>
<proteinExistence type="inferred from homology"/>
<reference evidence="5 6" key="1">
    <citation type="journal article" date="2016" name="Sci. Rep.">
        <title>Peltaster fructicola genome reveals evolution from an invasive phytopathogen to an ectophytic parasite.</title>
        <authorList>
            <person name="Xu C."/>
            <person name="Chen H."/>
            <person name="Gleason M.L."/>
            <person name="Xu J.R."/>
            <person name="Liu H."/>
            <person name="Zhang R."/>
            <person name="Sun G."/>
        </authorList>
    </citation>
    <scope>NUCLEOTIDE SEQUENCE [LARGE SCALE GENOMIC DNA]</scope>
    <source>
        <strain evidence="5 6">LNHT1506</strain>
    </source>
</reference>
<dbReference type="SMART" id="SM00028">
    <property type="entry name" value="TPR"/>
    <property type="match status" value="3"/>
</dbReference>